<dbReference type="OrthoDB" id="9811735at2"/>
<dbReference type="InterPro" id="IPR001882">
    <property type="entry name" value="Biotin_BS"/>
</dbReference>
<evidence type="ECO:0000313" key="3">
    <source>
        <dbReference type="EMBL" id="SCY07129.1"/>
    </source>
</evidence>
<dbReference type="FunFam" id="2.40.50.100:FF:000003">
    <property type="entry name" value="Acetyl-CoA carboxylase biotin carboxyl carrier protein"/>
    <property type="match status" value="1"/>
</dbReference>
<dbReference type="PANTHER" id="PTHR45266:SF3">
    <property type="entry name" value="OXALOACETATE DECARBOXYLASE ALPHA CHAIN"/>
    <property type="match status" value="1"/>
</dbReference>
<dbReference type="PROSITE" id="PS00188">
    <property type="entry name" value="BIOTIN"/>
    <property type="match status" value="1"/>
</dbReference>
<keyword evidence="1" id="KW-0092">Biotin</keyword>
<dbReference type="Proteomes" id="UP000183047">
    <property type="component" value="Unassembled WGS sequence"/>
</dbReference>
<reference evidence="4" key="1">
    <citation type="submission" date="2016-10" db="EMBL/GenBank/DDBJ databases">
        <authorList>
            <person name="Varghese N."/>
            <person name="Submissions S."/>
        </authorList>
    </citation>
    <scope>NUCLEOTIDE SEQUENCE [LARGE SCALE GENOMIC DNA]</scope>
    <source>
        <strain evidence="4">XBD2006</strain>
    </source>
</reference>
<dbReference type="InterPro" id="IPR050709">
    <property type="entry name" value="Biotin_Carboxyl_Carrier/Decarb"/>
</dbReference>
<dbReference type="Gene3D" id="2.40.50.100">
    <property type="match status" value="1"/>
</dbReference>
<gene>
    <name evidence="3" type="ORF">SAMN02910451_01280</name>
</gene>
<dbReference type="PANTHER" id="PTHR45266">
    <property type="entry name" value="OXALOACETATE DECARBOXYLASE ALPHA CHAIN"/>
    <property type="match status" value="1"/>
</dbReference>
<dbReference type="PROSITE" id="PS50968">
    <property type="entry name" value="BIOTINYL_LIPOYL"/>
    <property type="match status" value="1"/>
</dbReference>
<dbReference type="RefSeq" id="WP_074461946.1">
    <property type="nucleotide sequence ID" value="NZ_FMUR01000007.1"/>
</dbReference>
<dbReference type="CDD" id="cd06850">
    <property type="entry name" value="biotinyl_domain"/>
    <property type="match status" value="1"/>
</dbReference>
<dbReference type="Pfam" id="PF00364">
    <property type="entry name" value="Biotin_lipoyl"/>
    <property type="match status" value="1"/>
</dbReference>
<evidence type="ECO:0000259" key="2">
    <source>
        <dbReference type="PROSITE" id="PS50968"/>
    </source>
</evidence>
<dbReference type="EMBL" id="FMUR01000007">
    <property type="protein sequence ID" value="SCY07129.1"/>
    <property type="molecule type" value="Genomic_DNA"/>
</dbReference>
<organism evidence="3 4">
    <name type="scientific">Butyrivibrio hungatei</name>
    <dbReference type="NCBI Taxonomy" id="185008"/>
    <lineage>
        <taxon>Bacteria</taxon>
        <taxon>Bacillati</taxon>
        <taxon>Bacillota</taxon>
        <taxon>Clostridia</taxon>
        <taxon>Lachnospirales</taxon>
        <taxon>Lachnospiraceae</taxon>
        <taxon>Butyrivibrio</taxon>
    </lineage>
</organism>
<evidence type="ECO:0000313" key="4">
    <source>
        <dbReference type="Proteomes" id="UP000183047"/>
    </source>
</evidence>
<dbReference type="InterPro" id="IPR000089">
    <property type="entry name" value="Biotin_lipoyl"/>
</dbReference>
<protein>
    <submittedName>
        <fullName evidence="3">Acetyl-CoA carboxylase biotin carboxyl carrier protein</fullName>
    </submittedName>
</protein>
<sequence length="143" mass="15523">MSSLKEYGDLFLRLNLTELSVEEGDFKIQMKRENSCKTESVKVVEATPVQKESAPDVQSAQGAEESISGTAVNAPLLGIFYASVGEKKALKEGDKVSEGDVLCTIEAMKMMNEVKAPVSGVIRKVCVTDGALVEYKQTLFVIE</sequence>
<keyword evidence="4" id="KW-1185">Reference proteome</keyword>
<name>A0A1G5CX37_9FIRM</name>
<dbReference type="SUPFAM" id="SSF51230">
    <property type="entry name" value="Single hybrid motif"/>
    <property type="match status" value="1"/>
</dbReference>
<dbReference type="InterPro" id="IPR011053">
    <property type="entry name" value="Single_hybrid_motif"/>
</dbReference>
<proteinExistence type="predicted"/>
<feature type="domain" description="Lipoyl-binding" evidence="2">
    <location>
        <begin position="62"/>
        <end position="143"/>
    </location>
</feature>
<dbReference type="AlphaFoldDB" id="A0A1G5CX37"/>
<evidence type="ECO:0000256" key="1">
    <source>
        <dbReference type="ARBA" id="ARBA00023267"/>
    </source>
</evidence>
<accession>A0A1G5CX37</accession>